<dbReference type="AlphaFoldDB" id="A0A4Q7LSW6"/>
<dbReference type="PROSITE" id="PS51892">
    <property type="entry name" value="SUBTILASE"/>
    <property type="match status" value="1"/>
</dbReference>
<evidence type="ECO:0000313" key="12">
    <source>
        <dbReference type="Proteomes" id="UP000293519"/>
    </source>
</evidence>
<keyword evidence="5" id="KW-0326">Glycosidase</keyword>
<feature type="signal peptide" evidence="9">
    <location>
        <begin position="1"/>
        <end position="27"/>
    </location>
</feature>
<accession>A0A4Q7LSW6</accession>
<dbReference type="PROSITE" id="PS50853">
    <property type="entry name" value="FN3"/>
    <property type="match status" value="1"/>
</dbReference>
<dbReference type="InterPro" id="IPR000209">
    <property type="entry name" value="Peptidase_S8/S53_dom"/>
</dbReference>
<dbReference type="PROSITE" id="PS00137">
    <property type="entry name" value="SUBTILASE_HIS"/>
    <property type="match status" value="1"/>
</dbReference>
<organism evidence="11 12">
    <name type="scientific">Microcella putealis</name>
    <dbReference type="NCBI Taxonomy" id="337005"/>
    <lineage>
        <taxon>Bacteria</taxon>
        <taxon>Bacillati</taxon>
        <taxon>Actinomycetota</taxon>
        <taxon>Actinomycetes</taxon>
        <taxon>Micrococcales</taxon>
        <taxon>Microbacteriaceae</taxon>
        <taxon>Microcella</taxon>
    </lineage>
</organism>
<evidence type="ECO:0000256" key="8">
    <source>
        <dbReference type="RuleBase" id="RU003355"/>
    </source>
</evidence>
<dbReference type="RefSeq" id="WP_130484995.1">
    <property type="nucleotide sequence ID" value="NZ_SGWW01000002.1"/>
</dbReference>
<dbReference type="FunFam" id="3.40.50.200:FF:000014">
    <property type="entry name" value="Proteinase K"/>
    <property type="match status" value="1"/>
</dbReference>
<evidence type="ECO:0000256" key="3">
    <source>
        <dbReference type="ARBA" id="ARBA00022801"/>
    </source>
</evidence>
<dbReference type="InterPro" id="IPR013783">
    <property type="entry name" value="Ig-like_fold"/>
</dbReference>
<evidence type="ECO:0000259" key="10">
    <source>
        <dbReference type="PROSITE" id="PS50853"/>
    </source>
</evidence>
<dbReference type="GO" id="GO:0005615">
    <property type="term" value="C:extracellular space"/>
    <property type="evidence" value="ECO:0007669"/>
    <property type="project" value="TreeGrafter"/>
</dbReference>
<dbReference type="SMART" id="SM00060">
    <property type="entry name" value="FN3"/>
    <property type="match status" value="1"/>
</dbReference>
<dbReference type="InterPro" id="IPR022398">
    <property type="entry name" value="Peptidase_S8_His-AS"/>
</dbReference>
<feature type="active site" description="Charge relay system" evidence="7">
    <location>
        <position position="339"/>
    </location>
</feature>
<dbReference type="Proteomes" id="UP000293519">
    <property type="component" value="Unassembled WGS sequence"/>
</dbReference>
<dbReference type="Pfam" id="PF00041">
    <property type="entry name" value="fn3"/>
    <property type="match status" value="1"/>
</dbReference>
<proteinExistence type="inferred from homology"/>
<protein>
    <submittedName>
        <fullName evidence="11">Subtilisin family serine protease</fullName>
    </submittedName>
</protein>
<evidence type="ECO:0000256" key="9">
    <source>
        <dbReference type="SAM" id="SignalP"/>
    </source>
</evidence>
<dbReference type="InterPro" id="IPR023827">
    <property type="entry name" value="Peptidase_S8_Asp-AS"/>
</dbReference>
<dbReference type="InterPro" id="IPR036852">
    <property type="entry name" value="Peptidase_S8/S53_dom_sf"/>
</dbReference>
<sequence>MIRQTVVSATALMAVVASFIVAPAASATSTGAEVLELPAGESRIVVIDESVADADAVAEAVTDAVDGSGDTSTVLDEIGAIVAPLDDAAADVLEAIPGVDVVDDELVTIGATSTQSNAPWNLSRLDQQFLPVDSAYAYPTAAGTGVRVYVIDSGVTPNASQFGNRLLAGATAVNDNRGSSDCNGHGTHVAGSVASSSWGVAKQALIVPVRVFDCSNSANLSTVLTAIDWVITNHPAGTPGVINMSLSGGQNVEMNLAVREATAAGLIVVAAAGNANRDACVESPASAPEALTVGATTIQDARASFSNFGPCLDIFAPGENIISVDNDSLTNPVLMSGTSMAAPHVAGAAALLWSTMPGASARSVESALVGQAFTGRVTSTGTGSPNRLLSSLAVDTTLIPGAVSGVSATAQGETSAKVSWKAPTVNADKVTDYTIQFRRIGTSTWLTASDGVSTATFATISGLQANTVYDVRVRGESFTGSGPFSSLATVQTRTGQAPAGAVPVYRFWSSTLGAHFFTASATERDHVIRTYPKAVWNYEGVAFGAYSTQVPGTVPVFRFWSETHGAHFYTASQAERDQVLRLYPRKVWAYEGIAYYAFPEKPTAFDTFGVDRFWSPSMGAHFFTASKAESDTVRRIYPSWVWTYEGTRFYVPTTVGITAPR</sequence>
<evidence type="ECO:0000256" key="5">
    <source>
        <dbReference type="ARBA" id="ARBA00023295"/>
    </source>
</evidence>
<evidence type="ECO:0000256" key="4">
    <source>
        <dbReference type="ARBA" id="ARBA00022825"/>
    </source>
</evidence>
<dbReference type="PANTHER" id="PTHR43806:SF11">
    <property type="entry name" value="CEREVISIN-RELATED"/>
    <property type="match status" value="1"/>
</dbReference>
<dbReference type="SUPFAM" id="SSF52743">
    <property type="entry name" value="Subtilisin-like"/>
    <property type="match status" value="1"/>
</dbReference>
<keyword evidence="6" id="KW-0119">Carbohydrate metabolism</keyword>
<reference evidence="11 12" key="1">
    <citation type="journal article" date="2015" name="Stand. Genomic Sci.">
        <title>Genomic Encyclopedia of Bacterial and Archaeal Type Strains, Phase III: the genomes of soil and plant-associated and newly described type strains.</title>
        <authorList>
            <person name="Whitman W.B."/>
            <person name="Woyke T."/>
            <person name="Klenk H.P."/>
            <person name="Zhou Y."/>
            <person name="Lilburn T.G."/>
            <person name="Beck B.J."/>
            <person name="De Vos P."/>
            <person name="Vandamme P."/>
            <person name="Eisen J.A."/>
            <person name="Garrity G."/>
            <person name="Hugenholtz P."/>
            <person name="Kyrpides N.C."/>
        </authorList>
    </citation>
    <scope>NUCLEOTIDE SEQUENCE [LARGE SCALE GENOMIC DNA]</scope>
    <source>
        <strain evidence="11 12">CV2</strain>
    </source>
</reference>
<feature type="active site" description="Charge relay system" evidence="7">
    <location>
        <position position="185"/>
    </location>
</feature>
<dbReference type="Gene3D" id="3.40.50.200">
    <property type="entry name" value="Peptidase S8/S53 domain"/>
    <property type="match status" value="1"/>
</dbReference>
<dbReference type="InterPro" id="IPR036116">
    <property type="entry name" value="FN3_sf"/>
</dbReference>
<dbReference type="GO" id="GO:0016798">
    <property type="term" value="F:hydrolase activity, acting on glycosyl bonds"/>
    <property type="evidence" value="ECO:0007669"/>
    <property type="project" value="UniProtKB-KW"/>
</dbReference>
<dbReference type="InterPro" id="IPR003961">
    <property type="entry name" value="FN3_dom"/>
</dbReference>
<keyword evidence="4 7" id="KW-0720">Serine protease</keyword>
<dbReference type="SUPFAM" id="SSF49265">
    <property type="entry name" value="Fibronectin type III"/>
    <property type="match status" value="1"/>
</dbReference>
<keyword evidence="6" id="KW-0624">Polysaccharide degradation</keyword>
<feature type="domain" description="Fibronectin type-III" evidence="10">
    <location>
        <begin position="402"/>
        <end position="495"/>
    </location>
</feature>
<evidence type="ECO:0000256" key="6">
    <source>
        <dbReference type="ARBA" id="ARBA00023326"/>
    </source>
</evidence>
<dbReference type="CDD" id="cd00063">
    <property type="entry name" value="FN3"/>
    <property type="match status" value="1"/>
</dbReference>
<evidence type="ECO:0000256" key="2">
    <source>
        <dbReference type="ARBA" id="ARBA00022670"/>
    </source>
</evidence>
<dbReference type="InterPro" id="IPR050131">
    <property type="entry name" value="Peptidase_S8_subtilisin-like"/>
</dbReference>
<dbReference type="PROSITE" id="PS00136">
    <property type="entry name" value="SUBTILASE_ASP"/>
    <property type="match status" value="1"/>
</dbReference>
<dbReference type="Pfam" id="PF18885">
    <property type="entry name" value="DUF5648"/>
    <property type="match status" value="1"/>
</dbReference>
<keyword evidence="9" id="KW-0732">Signal</keyword>
<dbReference type="EMBL" id="SGWW01000002">
    <property type="protein sequence ID" value="RZS57422.1"/>
    <property type="molecule type" value="Genomic_DNA"/>
</dbReference>
<dbReference type="GO" id="GO:0000272">
    <property type="term" value="P:polysaccharide catabolic process"/>
    <property type="evidence" value="ECO:0007669"/>
    <property type="project" value="UniProtKB-KW"/>
</dbReference>
<comment type="caution">
    <text evidence="11">The sequence shown here is derived from an EMBL/GenBank/DDBJ whole genome shotgun (WGS) entry which is preliminary data.</text>
</comment>
<keyword evidence="3 7" id="KW-0378">Hydrolase</keyword>
<dbReference type="InterPro" id="IPR034193">
    <property type="entry name" value="PCSK9_ProteinaseK-like"/>
</dbReference>
<dbReference type="GO" id="GO:0004252">
    <property type="term" value="F:serine-type endopeptidase activity"/>
    <property type="evidence" value="ECO:0007669"/>
    <property type="project" value="UniProtKB-UniRule"/>
</dbReference>
<dbReference type="Pfam" id="PF00082">
    <property type="entry name" value="Peptidase_S8"/>
    <property type="match status" value="1"/>
</dbReference>
<dbReference type="InterPro" id="IPR043708">
    <property type="entry name" value="DUF5648"/>
</dbReference>
<dbReference type="OrthoDB" id="5196645at2"/>
<feature type="active site" description="Charge relay system" evidence="7">
    <location>
        <position position="152"/>
    </location>
</feature>
<keyword evidence="2 7" id="KW-0645">Protease</keyword>
<evidence type="ECO:0000256" key="7">
    <source>
        <dbReference type="PROSITE-ProRule" id="PRU01240"/>
    </source>
</evidence>
<dbReference type="InterPro" id="IPR015500">
    <property type="entry name" value="Peptidase_S8_subtilisin-rel"/>
</dbReference>
<dbReference type="CDD" id="cd04077">
    <property type="entry name" value="Peptidases_S8_PCSK9_ProteinaseK_like"/>
    <property type="match status" value="1"/>
</dbReference>
<dbReference type="PANTHER" id="PTHR43806">
    <property type="entry name" value="PEPTIDASE S8"/>
    <property type="match status" value="1"/>
</dbReference>
<name>A0A4Q7LSW6_9MICO</name>
<dbReference type="PRINTS" id="PR00723">
    <property type="entry name" value="SUBTILISIN"/>
</dbReference>
<gene>
    <name evidence="11" type="ORF">EV141_1134</name>
</gene>
<keyword evidence="12" id="KW-1185">Reference proteome</keyword>
<evidence type="ECO:0000256" key="1">
    <source>
        <dbReference type="ARBA" id="ARBA00011073"/>
    </source>
</evidence>
<dbReference type="GO" id="GO:0006508">
    <property type="term" value="P:proteolysis"/>
    <property type="evidence" value="ECO:0007669"/>
    <property type="project" value="UniProtKB-KW"/>
</dbReference>
<dbReference type="InterPro" id="IPR023828">
    <property type="entry name" value="Peptidase_S8_Ser-AS"/>
</dbReference>
<feature type="chain" id="PRO_5020964690" evidence="9">
    <location>
        <begin position="28"/>
        <end position="661"/>
    </location>
</feature>
<dbReference type="Gene3D" id="2.60.40.10">
    <property type="entry name" value="Immunoglobulins"/>
    <property type="match status" value="1"/>
</dbReference>
<dbReference type="PROSITE" id="PS00138">
    <property type="entry name" value="SUBTILASE_SER"/>
    <property type="match status" value="1"/>
</dbReference>
<comment type="similarity">
    <text evidence="1 7 8">Belongs to the peptidase S8 family.</text>
</comment>
<evidence type="ECO:0000313" key="11">
    <source>
        <dbReference type="EMBL" id="RZS57422.1"/>
    </source>
</evidence>